<comment type="caution">
    <text evidence="1">The sequence shown here is derived from an EMBL/GenBank/DDBJ whole genome shotgun (WGS) entry which is preliminary data.</text>
</comment>
<protein>
    <submittedName>
        <fullName evidence="1">Uncharacterized protein</fullName>
    </submittedName>
</protein>
<evidence type="ECO:0000313" key="2">
    <source>
        <dbReference type="Proteomes" id="UP000198211"/>
    </source>
</evidence>
<dbReference type="Proteomes" id="UP000198211">
    <property type="component" value="Unassembled WGS sequence"/>
</dbReference>
<dbReference type="AlphaFoldDB" id="A0A225V494"/>
<gene>
    <name evidence="1" type="ORF">PHMEG_00029804</name>
</gene>
<keyword evidence="2" id="KW-1185">Reference proteome</keyword>
<name>A0A225V494_9STRA</name>
<sequence length="33" mass="3703">MDVENWQSDNPVVDQSNPLLHYLSGTFAGPQEN</sequence>
<reference evidence="2" key="1">
    <citation type="submission" date="2017-03" db="EMBL/GenBank/DDBJ databases">
        <title>Phytopthora megakarya and P. palmivora, two closely related causual agents of cacao black pod achieved similar genome size and gene model numbers by different mechanisms.</title>
        <authorList>
            <person name="Ali S."/>
            <person name="Shao J."/>
            <person name="Larry D.J."/>
            <person name="Kronmiller B."/>
            <person name="Shen D."/>
            <person name="Strem M.D."/>
            <person name="Melnick R.L."/>
            <person name="Guiltinan M.J."/>
            <person name="Tyler B.M."/>
            <person name="Meinhardt L.W."/>
            <person name="Bailey B.A."/>
        </authorList>
    </citation>
    <scope>NUCLEOTIDE SEQUENCE [LARGE SCALE GENOMIC DNA]</scope>
    <source>
        <strain evidence="2">zdho120</strain>
    </source>
</reference>
<dbReference type="EMBL" id="NBNE01008683">
    <property type="protein sequence ID" value="OWY99229.1"/>
    <property type="molecule type" value="Genomic_DNA"/>
</dbReference>
<proteinExistence type="predicted"/>
<evidence type="ECO:0000313" key="1">
    <source>
        <dbReference type="EMBL" id="OWY99229.1"/>
    </source>
</evidence>
<organism evidence="1 2">
    <name type="scientific">Phytophthora megakarya</name>
    <dbReference type="NCBI Taxonomy" id="4795"/>
    <lineage>
        <taxon>Eukaryota</taxon>
        <taxon>Sar</taxon>
        <taxon>Stramenopiles</taxon>
        <taxon>Oomycota</taxon>
        <taxon>Peronosporomycetes</taxon>
        <taxon>Peronosporales</taxon>
        <taxon>Peronosporaceae</taxon>
        <taxon>Phytophthora</taxon>
    </lineage>
</organism>
<accession>A0A225V494</accession>